<name>A0A6N8DNK5_RHOAC</name>
<dbReference type="AlphaFoldDB" id="A0A6N8DNK5"/>
<dbReference type="EMBL" id="WNKS01000012">
    <property type="protein sequence ID" value="MTV31987.1"/>
    <property type="molecule type" value="Genomic_DNA"/>
</dbReference>
<proteinExistence type="predicted"/>
<protein>
    <submittedName>
        <fullName evidence="1">Uncharacterized protein</fullName>
    </submittedName>
</protein>
<dbReference type="OrthoDB" id="7173347at2"/>
<dbReference type="RefSeq" id="WP_155446678.1">
    <property type="nucleotide sequence ID" value="NZ_JAOQNR010000013.1"/>
</dbReference>
<comment type="caution">
    <text evidence="1">The sequence shown here is derived from an EMBL/GenBank/DDBJ whole genome shotgun (WGS) entry which is preliminary data.</text>
</comment>
<evidence type="ECO:0000313" key="1">
    <source>
        <dbReference type="EMBL" id="MTV31987.1"/>
    </source>
</evidence>
<organism evidence="1 2">
    <name type="scientific">Rhodoblastus acidophilus</name>
    <name type="common">Rhodopseudomonas acidophila</name>
    <dbReference type="NCBI Taxonomy" id="1074"/>
    <lineage>
        <taxon>Bacteria</taxon>
        <taxon>Pseudomonadati</taxon>
        <taxon>Pseudomonadota</taxon>
        <taxon>Alphaproteobacteria</taxon>
        <taxon>Hyphomicrobiales</taxon>
        <taxon>Rhodoblastaceae</taxon>
        <taxon>Rhodoblastus</taxon>
    </lineage>
</organism>
<sequence length="267" mass="28892">MLRGAIELVNDERIDGWLYSDFGEVFDRTVLAFVDDQCVGSGRIGIVRDDLKAAGLADGRLGFSFPIAVDDPGDLPRVIVKLESSDFSLLQSSATKGRSDLFQAPAAALARLEWMRGRGMLSPAEAAFLKYVQQLGAFDHSLVQPKSTGGEVLAADPLRSARDFLELLLLRESELVETEISAACFDEIGMAVLAEGGEPLSIVALWSAAPVSIAIVEGSQNDRRRSGGFEGAIEYRLGPDRLLFVDLGVQARIETDKPTPLKIFSAY</sequence>
<dbReference type="Proteomes" id="UP000439113">
    <property type="component" value="Unassembled WGS sequence"/>
</dbReference>
<reference evidence="1 2" key="1">
    <citation type="submission" date="2019-11" db="EMBL/GenBank/DDBJ databases">
        <title>Whole-genome sequence of a Rhodoblastus acidophilus DSM 142.</title>
        <authorList>
            <person name="Kyndt J.A."/>
            <person name="Meyer T.E."/>
        </authorList>
    </citation>
    <scope>NUCLEOTIDE SEQUENCE [LARGE SCALE GENOMIC DNA]</scope>
    <source>
        <strain evidence="1 2">DSM 142</strain>
    </source>
</reference>
<evidence type="ECO:0000313" key="2">
    <source>
        <dbReference type="Proteomes" id="UP000439113"/>
    </source>
</evidence>
<accession>A0A6N8DNK5</accession>
<gene>
    <name evidence="1" type="ORF">GJ654_13425</name>
</gene>